<evidence type="ECO:0008006" key="6">
    <source>
        <dbReference type="Google" id="ProtNLM"/>
    </source>
</evidence>
<dbReference type="PROSITE" id="PS51257">
    <property type="entry name" value="PROKAR_LIPOPROTEIN"/>
    <property type="match status" value="1"/>
</dbReference>
<dbReference type="RefSeq" id="WP_338397115.1">
    <property type="nucleotide sequence ID" value="NZ_AP025292.1"/>
</dbReference>
<feature type="domain" description="Peptidoglycan beta-N-acetylmuramidase NamZ C-terminal" evidence="3">
    <location>
        <begin position="255"/>
        <end position="393"/>
    </location>
</feature>
<dbReference type="InterPro" id="IPR048502">
    <property type="entry name" value="NamZ_N"/>
</dbReference>
<dbReference type="InterPro" id="IPR048503">
    <property type="entry name" value="NamZ_C"/>
</dbReference>
<evidence type="ECO:0000256" key="1">
    <source>
        <dbReference type="SAM" id="SignalP"/>
    </source>
</evidence>
<keyword evidence="5" id="KW-1185">Reference proteome</keyword>
<gene>
    <name evidence="4" type="ORF">PEPS_22490</name>
</gene>
<evidence type="ECO:0000313" key="4">
    <source>
        <dbReference type="EMBL" id="BDC99968.1"/>
    </source>
</evidence>
<reference evidence="4 5" key="1">
    <citation type="submission" date="2021-12" db="EMBL/GenBank/DDBJ databases">
        <title>Genome sequencing of bacteria with rrn-lacking chromosome and rrn-plasmid.</title>
        <authorList>
            <person name="Anda M."/>
            <person name="Iwasaki W."/>
        </authorList>
    </citation>
    <scope>NUCLEOTIDE SEQUENCE [LARGE SCALE GENOMIC DNA]</scope>
    <source>
        <strain evidence="4 5">NBRC 101262</strain>
    </source>
</reference>
<feature type="signal peptide" evidence="1">
    <location>
        <begin position="1"/>
        <end position="23"/>
    </location>
</feature>
<sequence>MKGKLWILCLWAMFFSLSCKSQATETSKDLPKITMGASQTALYFPLIKDKKIGMVVNQTSVVEGQHLVDFLLSQKQQVVKVFAPEHGFRGKADAGEHVKDAKDTKTGLPVISLYGKNKKPSAEMLKDIDVVIFDIQDVGVRFYTYISTLHLVMEACAENNKPLIVLDRPNPNGDYVDGPVLEPKFKSFVGMDPLPIVHGLTIGELAKMINGQKWLKNGLQCNLTVVKMNHYSHKRFYDLPIKPSPNLPNYQSIRLYPSLCLFEATNISVGRGTTIPFQIYGYPDKSAGAFSFTPKSIPGMSKHPKFENQTCYGADLRDNISARTFTLTYLLDTYYHYKDKENFFLKNNFFDKLAGTDELRHQIEANLTEDEIRLSWQTNLTAYKKMRKQYLLYPDFEL</sequence>
<dbReference type="PANTHER" id="PTHR42915">
    <property type="entry name" value="HYPOTHETICAL 460 KDA PROTEIN IN FEUA-SIGW INTERGENIC REGION [PRECURSOR]"/>
    <property type="match status" value="1"/>
</dbReference>
<feature type="domain" description="Peptidoglycan beta-N-acetylmuramidase NamZ N-terminal" evidence="2">
    <location>
        <begin position="52"/>
        <end position="250"/>
    </location>
</feature>
<dbReference type="PANTHER" id="PTHR42915:SF1">
    <property type="entry name" value="PEPTIDOGLYCAN BETA-N-ACETYLMURAMIDASE NAMZ"/>
    <property type="match status" value="1"/>
</dbReference>
<dbReference type="Pfam" id="PF07075">
    <property type="entry name" value="NamZ_N"/>
    <property type="match status" value="1"/>
</dbReference>
<evidence type="ECO:0000259" key="2">
    <source>
        <dbReference type="Pfam" id="PF07075"/>
    </source>
</evidence>
<proteinExistence type="predicted"/>
<evidence type="ECO:0000259" key="3">
    <source>
        <dbReference type="Pfam" id="PF20732"/>
    </source>
</evidence>
<protein>
    <recommendedName>
        <fullName evidence="6">DUF1343 domain-containing protein</fullName>
    </recommendedName>
</protein>
<organism evidence="4 5">
    <name type="scientific">Persicobacter psychrovividus</name>
    <dbReference type="NCBI Taxonomy" id="387638"/>
    <lineage>
        <taxon>Bacteria</taxon>
        <taxon>Pseudomonadati</taxon>
        <taxon>Bacteroidota</taxon>
        <taxon>Cytophagia</taxon>
        <taxon>Cytophagales</taxon>
        <taxon>Persicobacteraceae</taxon>
        <taxon>Persicobacter</taxon>
    </lineage>
</organism>
<dbReference type="InterPro" id="IPR008302">
    <property type="entry name" value="NamZ"/>
</dbReference>
<dbReference type="PIRSF" id="PIRSF016719">
    <property type="entry name" value="UCP016719"/>
    <property type="match status" value="1"/>
</dbReference>
<dbReference type="Pfam" id="PF20732">
    <property type="entry name" value="NamZ_C"/>
    <property type="match status" value="1"/>
</dbReference>
<dbReference type="Proteomes" id="UP001354989">
    <property type="component" value="Chromosome"/>
</dbReference>
<feature type="chain" id="PRO_5046687494" description="DUF1343 domain-containing protein" evidence="1">
    <location>
        <begin position="24"/>
        <end position="398"/>
    </location>
</feature>
<evidence type="ECO:0000313" key="5">
    <source>
        <dbReference type="Proteomes" id="UP001354989"/>
    </source>
</evidence>
<name>A0ABN6LEX0_9BACT</name>
<accession>A0ABN6LEX0</accession>
<dbReference type="Gene3D" id="3.40.50.12170">
    <property type="entry name" value="Uncharacterised protein PF07075, DUF1343"/>
    <property type="match status" value="1"/>
</dbReference>
<keyword evidence="1" id="KW-0732">Signal</keyword>
<dbReference type="Gene3D" id="3.90.1150.140">
    <property type="match status" value="1"/>
</dbReference>
<dbReference type="EMBL" id="AP025292">
    <property type="protein sequence ID" value="BDC99968.1"/>
    <property type="molecule type" value="Genomic_DNA"/>
</dbReference>